<evidence type="ECO:0000313" key="2">
    <source>
        <dbReference type="EnsemblPlants" id="Ma06_p09730.1"/>
    </source>
</evidence>
<proteinExistence type="predicted"/>
<dbReference type="EnsemblPlants" id="Ma06_t09730.1">
    <property type="protein sequence ID" value="Ma06_p09730.1"/>
    <property type="gene ID" value="Ma06_g09730"/>
</dbReference>
<evidence type="ECO:0000313" key="1">
    <source>
        <dbReference type="EMBL" id="CAG1845785.1"/>
    </source>
</evidence>
<reference evidence="2" key="2">
    <citation type="submission" date="2021-05" db="UniProtKB">
        <authorList>
            <consortium name="EnsemblPlants"/>
        </authorList>
    </citation>
    <scope>IDENTIFICATION</scope>
    <source>
        <strain evidence="2">subsp. malaccensis</strain>
    </source>
</reference>
<dbReference type="AlphaFoldDB" id="A0A804JEI2"/>
<dbReference type="Proteomes" id="UP000012960">
    <property type="component" value="Unplaced"/>
</dbReference>
<name>A0A804JEI2_MUSAM</name>
<gene>
    <name evidence="1" type="ORF">GSMUA_155800.1</name>
</gene>
<dbReference type="EMBL" id="HG996471">
    <property type="protein sequence ID" value="CAG1845785.1"/>
    <property type="molecule type" value="Genomic_DNA"/>
</dbReference>
<evidence type="ECO:0000313" key="3">
    <source>
        <dbReference type="Proteomes" id="UP000012960"/>
    </source>
</evidence>
<dbReference type="Gramene" id="Ma06_t09730.1">
    <property type="protein sequence ID" value="Ma06_p09730.1"/>
    <property type="gene ID" value="Ma06_g09730"/>
</dbReference>
<protein>
    <submittedName>
        <fullName evidence="1">(wild Malaysian banana) hypothetical protein</fullName>
    </submittedName>
</protein>
<dbReference type="InParanoid" id="A0A804JEI2"/>
<keyword evidence="3" id="KW-1185">Reference proteome</keyword>
<reference evidence="1" key="1">
    <citation type="submission" date="2021-03" db="EMBL/GenBank/DDBJ databases">
        <authorList>
            <consortium name="Genoscope - CEA"/>
            <person name="William W."/>
        </authorList>
    </citation>
    <scope>NUCLEOTIDE SEQUENCE</scope>
    <source>
        <strain evidence="1">Doubled-haploid Pahang</strain>
    </source>
</reference>
<sequence>MLWKALIYLFLCFILCNNLTYTCFNETLKGMFRGIHMLKRSIVDLHIRWDR</sequence>
<organism evidence="2 3">
    <name type="scientific">Musa acuminata subsp. malaccensis</name>
    <name type="common">Wild banana</name>
    <name type="synonym">Musa malaccensis</name>
    <dbReference type="NCBI Taxonomy" id="214687"/>
    <lineage>
        <taxon>Eukaryota</taxon>
        <taxon>Viridiplantae</taxon>
        <taxon>Streptophyta</taxon>
        <taxon>Embryophyta</taxon>
        <taxon>Tracheophyta</taxon>
        <taxon>Spermatophyta</taxon>
        <taxon>Magnoliopsida</taxon>
        <taxon>Liliopsida</taxon>
        <taxon>Zingiberales</taxon>
        <taxon>Musaceae</taxon>
        <taxon>Musa</taxon>
    </lineage>
</organism>
<accession>A0A804JEI2</accession>